<gene>
    <name evidence="4" type="ORF">PanWU01x14_150380</name>
</gene>
<accession>A0A2P5CI77</accession>
<evidence type="ECO:0000256" key="2">
    <source>
        <dbReference type="ARBA" id="ARBA00022898"/>
    </source>
</evidence>
<sequence length="140" mass="15861">MLQCFRLCENCFLKPTVYAHQAFGDNPLVPIGEFGTIVPVITLGSLSKKWVVPGWRLGWIVTPNVSFKLPGKLFVDCIRSYLDITTDPPTFVQGSLPQIFEKTRDELFSNILNRMREAANVCYDRVKEIPCLVHTNQTGQ</sequence>
<dbReference type="GO" id="GO:0030170">
    <property type="term" value="F:pyridoxal phosphate binding"/>
    <property type="evidence" value="ECO:0007669"/>
    <property type="project" value="InterPro"/>
</dbReference>
<dbReference type="OrthoDB" id="1742158at2759"/>
<dbReference type="Proteomes" id="UP000237105">
    <property type="component" value="Unassembled WGS sequence"/>
</dbReference>
<dbReference type="STRING" id="3476.A0A2P5CI77"/>
<name>A0A2P5CI77_PARAD</name>
<evidence type="ECO:0000313" key="4">
    <source>
        <dbReference type="EMBL" id="PON60741.1"/>
    </source>
</evidence>
<dbReference type="InterPro" id="IPR015422">
    <property type="entry name" value="PyrdxlP-dep_Trfase_small"/>
</dbReference>
<dbReference type="PANTHER" id="PTHR45744">
    <property type="entry name" value="TYROSINE AMINOTRANSFERASE"/>
    <property type="match status" value="1"/>
</dbReference>
<dbReference type="PANTHER" id="PTHR45744:SF11">
    <property type="entry name" value="TYROSINE AMINOTRANSFERASE"/>
    <property type="match status" value="1"/>
</dbReference>
<dbReference type="Gene3D" id="3.40.640.10">
    <property type="entry name" value="Type I PLP-dependent aspartate aminotransferase-like (Major domain)"/>
    <property type="match status" value="1"/>
</dbReference>
<dbReference type="GO" id="GO:0006572">
    <property type="term" value="P:L-tyrosine catabolic process"/>
    <property type="evidence" value="ECO:0007669"/>
    <property type="project" value="TreeGrafter"/>
</dbReference>
<reference evidence="5" key="1">
    <citation type="submission" date="2016-06" db="EMBL/GenBank/DDBJ databases">
        <title>Parallel loss of symbiosis genes in relatives of nitrogen-fixing non-legume Parasponia.</title>
        <authorList>
            <person name="Van Velzen R."/>
            <person name="Holmer R."/>
            <person name="Bu F."/>
            <person name="Rutten L."/>
            <person name="Van Zeijl A."/>
            <person name="Liu W."/>
            <person name="Santuari L."/>
            <person name="Cao Q."/>
            <person name="Sharma T."/>
            <person name="Shen D."/>
            <person name="Roswanjaya Y."/>
            <person name="Wardhani T."/>
            <person name="Kalhor M.S."/>
            <person name="Jansen J."/>
            <person name="Van den Hoogen J."/>
            <person name="Gungor B."/>
            <person name="Hartog M."/>
            <person name="Hontelez J."/>
            <person name="Verver J."/>
            <person name="Yang W.-C."/>
            <person name="Schijlen E."/>
            <person name="Repin R."/>
            <person name="Schilthuizen M."/>
            <person name="Schranz E."/>
            <person name="Heidstra R."/>
            <person name="Miyata K."/>
            <person name="Fedorova E."/>
            <person name="Kohlen W."/>
            <person name="Bisseling T."/>
            <person name="Smit S."/>
            <person name="Geurts R."/>
        </authorList>
    </citation>
    <scope>NUCLEOTIDE SEQUENCE [LARGE SCALE GENOMIC DNA]</scope>
    <source>
        <strain evidence="5">cv. WU1-14</strain>
    </source>
</reference>
<comment type="caution">
    <text evidence="4">The sequence shown here is derived from an EMBL/GenBank/DDBJ whole genome shotgun (WGS) entry which is preliminary data.</text>
</comment>
<keyword evidence="2" id="KW-0663">Pyridoxal phosphate</keyword>
<dbReference type="AlphaFoldDB" id="A0A2P5CI77"/>
<organism evidence="4 5">
    <name type="scientific">Parasponia andersonii</name>
    <name type="common">Sponia andersonii</name>
    <dbReference type="NCBI Taxonomy" id="3476"/>
    <lineage>
        <taxon>Eukaryota</taxon>
        <taxon>Viridiplantae</taxon>
        <taxon>Streptophyta</taxon>
        <taxon>Embryophyta</taxon>
        <taxon>Tracheophyta</taxon>
        <taxon>Spermatophyta</taxon>
        <taxon>Magnoliopsida</taxon>
        <taxon>eudicotyledons</taxon>
        <taxon>Gunneridae</taxon>
        <taxon>Pentapetalae</taxon>
        <taxon>rosids</taxon>
        <taxon>fabids</taxon>
        <taxon>Rosales</taxon>
        <taxon>Cannabaceae</taxon>
        <taxon>Parasponia</taxon>
    </lineage>
</organism>
<dbReference type="Gene3D" id="3.90.1150.10">
    <property type="entry name" value="Aspartate Aminotransferase, domain 1"/>
    <property type="match status" value="1"/>
</dbReference>
<evidence type="ECO:0000259" key="3">
    <source>
        <dbReference type="Pfam" id="PF00155"/>
    </source>
</evidence>
<dbReference type="InterPro" id="IPR004839">
    <property type="entry name" value="Aminotransferase_I/II_large"/>
</dbReference>
<dbReference type="EMBL" id="JXTB01000127">
    <property type="protein sequence ID" value="PON60741.1"/>
    <property type="molecule type" value="Genomic_DNA"/>
</dbReference>
<dbReference type="Pfam" id="PF00155">
    <property type="entry name" value="Aminotran_1_2"/>
    <property type="match status" value="1"/>
</dbReference>
<dbReference type="InterPro" id="IPR015421">
    <property type="entry name" value="PyrdxlP-dep_Trfase_major"/>
</dbReference>
<protein>
    <submittedName>
        <fullName evidence="4">L-threonine-O-3-phosphate decarboxylase</fullName>
    </submittedName>
</protein>
<dbReference type="PROSITE" id="PS00105">
    <property type="entry name" value="AA_TRANSFER_CLASS_1"/>
    <property type="match status" value="1"/>
</dbReference>
<dbReference type="InterPro" id="IPR015424">
    <property type="entry name" value="PyrdxlP-dep_Trfase"/>
</dbReference>
<keyword evidence="5" id="KW-1185">Reference proteome</keyword>
<comment type="similarity">
    <text evidence="1">Belongs to the class-I pyridoxal-phosphate-dependent aminotransferase family.</text>
</comment>
<dbReference type="InterPro" id="IPR004838">
    <property type="entry name" value="NHTrfase_class1_PyrdxlP-BS"/>
</dbReference>
<evidence type="ECO:0000313" key="5">
    <source>
        <dbReference type="Proteomes" id="UP000237105"/>
    </source>
</evidence>
<evidence type="ECO:0000256" key="1">
    <source>
        <dbReference type="ARBA" id="ARBA00007441"/>
    </source>
</evidence>
<dbReference type="SUPFAM" id="SSF53383">
    <property type="entry name" value="PLP-dependent transferases"/>
    <property type="match status" value="1"/>
</dbReference>
<feature type="domain" description="Aminotransferase class I/classII large" evidence="3">
    <location>
        <begin position="17"/>
        <end position="129"/>
    </location>
</feature>
<proteinExistence type="inferred from homology"/>
<dbReference type="GO" id="GO:0004838">
    <property type="term" value="F:L-tyrosine-2-oxoglutarate transaminase activity"/>
    <property type="evidence" value="ECO:0007669"/>
    <property type="project" value="TreeGrafter"/>
</dbReference>